<reference evidence="2 3" key="1">
    <citation type="submission" date="2015-08" db="EMBL/GenBank/DDBJ databases">
        <authorList>
            <person name="Varghese N."/>
        </authorList>
    </citation>
    <scope>NUCLEOTIDE SEQUENCE [LARGE SCALE GENOMIC DNA]</scope>
    <source>
        <strain evidence="2 3">DSM 18167</strain>
    </source>
</reference>
<name>A0ABM9TZV1_9HYPH</name>
<sequence length="132" mass="14081">MEGDSPAARNMNPGQWIAHLLIRGYQLTLSAFVGRQCRHWPSCSAYTDEAIQAHGLWAGGWMGFARICRCTPLGTSGIDLVPEALPPASAWYKPWTYGRWRGVNAPPAFACEAVEPGGDGASPAQGAPSGQP</sequence>
<dbReference type="PANTHER" id="PTHR33383:SF1">
    <property type="entry name" value="MEMBRANE PROTEIN INSERTION EFFICIENCY FACTOR-RELATED"/>
    <property type="match status" value="1"/>
</dbReference>
<evidence type="ECO:0000256" key="1">
    <source>
        <dbReference type="HAMAP-Rule" id="MF_00386"/>
    </source>
</evidence>
<organism evidence="2 3">
    <name type="scientific">Chelatococcus sambhunathii</name>
    <dbReference type="NCBI Taxonomy" id="363953"/>
    <lineage>
        <taxon>Bacteria</taxon>
        <taxon>Pseudomonadati</taxon>
        <taxon>Pseudomonadota</taxon>
        <taxon>Alphaproteobacteria</taxon>
        <taxon>Hyphomicrobiales</taxon>
        <taxon>Chelatococcaceae</taxon>
        <taxon>Chelatococcus</taxon>
    </lineage>
</organism>
<accession>A0ABM9TZV1</accession>
<keyword evidence="1" id="KW-0472">Membrane</keyword>
<evidence type="ECO:0000313" key="3">
    <source>
        <dbReference type="Proteomes" id="UP000182178"/>
    </source>
</evidence>
<keyword evidence="1" id="KW-1003">Cell membrane</keyword>
<proteinExistence type="inferred from homology"/>
<protein>
    <recommendedName>
        <fullName evidence="1">Putative membrane protein insertion efficiency factor</fullName>
    </recommendedName>
</protein>
<comment type="function">
    <text evidence="1">Could be involved in insertion of integral membrane proteins into the membrane.</text>
</comment>
<dbReference type="EMBL" id="CYHC01000001">
    <property type="protein sequence ID" value="CUA83747.1"/>
    <property type="molecule type" value="Genomic_DNA"/>
</dbReference>
<dbReference type="SMART" id="SM01234">
    <property type="entry name" value="Haemolytic"/>
    <property type="match status" value="1"/>
</dbReference>
<keyword evidence="3" id="KW-1185">Reference proteome</keyword>
<gene>
    <name evidence="2" type="ORF">Ga0061061_10123</name>
</gene>
<dbReference type="HAMAP" id="MF_00386">
    <property type="entry name" value="UPF0161_YidD"/>
    <property type="match status" value="1"/>
</dbReference>
<dbReference type="PANTHER" id="PTHR33383">
    <property type="entry name" value="MEMBRANE PROTEIN INSERTION EFFICIENCY FACTOR-RELATED"/>
    <property type="match status" value="1"/>
</dbReference>
<dbReference type="InterPro" id="IPR002696">
    <property type="entry name" value="Membr_insert_effic_factor_YidD"/>
</dbReference>
<dbReference type="Proteomes" id="UP000182178">
    <property type="component" value="Unassembled WGS sequence"/>
</dbReference>
<dbReference type="NCBIfam" id="TIGR00278">
    <property type="entry name" value="membrane protein insertion efficiency factor YidD"/>
    <property type="match status" value="1"/>
</dbReference>
<evidence type="ECO:0000313" key="2">
    <source>
        <dbReference type="EMBL" id="CUA83747.1"/>
    </source>
</evidence>
<comment type="subcellular location">
    <subcellularLocation>
        <location evidence="1">Cell membrane</location>
        <topology evidence="1">Peripheral membrane protein</topology>
        <orientation evidence="1">Cytoplasmic side</orientation>
    </subcellularLocation>
</comment>
<comment type="caution">
    <text evidence="2">The sequence shown here is derived from an EMBL/GenBank/DDBJ whole genome shotgun (WGS) entry which is preliminary data.</text>
</comment>
<comment type="similarity">
    <text evidence="1">Belongs to the UPF0161 family.</text>
</comment>
<dbReference type="Pfam" id="PF01809">
    <property type="entry name" value="YidD"/>
    <property type="match status" value="1"/>
</dbReference>